<dbReference type="GO" id="GO:0016020">
    <property type="term" value="C:membrane"/>
    <property type="evidence" value="ECO:0007669"/>
    <property type="project" value="UniProtKB-SubCell"/>
</dbReference>
<dbReference type="SUPFAM" id="SSF158472">
    <property type="entry name" value="HAMP domain-like"/>
    <property type="match status" value="1"/>
</dbReference>
<dbReference type="Gene3D" id="6.10.340.10">
    <property type="match status" value="1"/>
</dbReference>
<dbReference type="AlphaFoldDB" id="A0A1B0ZMC4"/>
<evidence type="ECO:0000256" key="1">
    <source>
        <dbReference type="ARBA" id="ARBA00004370"/>
    </source>
</evidence>
<comment type="similarity">
    <text evidence="3">Belongs to the methyl-accepting chemotaxis (MCP) protein family.</text>
</comment>
<dbReference type="SMART" id="SM00304">
    <property type="entry name" value="HAMP"/>
    <property type="match status" value="2"/>
</dbReference>
<dbReference type="GO" id="GO:0007165">
    <property type="term" value="P:signal transduction"/>
    <property type="evidence" value="ECO:0007669"/>
    <property type="project" value="UniProtKB-KW"/>
</dbReference>
<gene>
    <name evidence="8" type="primary">mcp</name>
    <name evidence="8" type="ORF">JL2886_00311</name>
    <name evidence="9" type="ORF">PXK24_03890</name>
</gene>
<organism evidence="8 10">
    <name type="scientific">Phaeobacter gallaeciensis</name>
    <dbReference type="NCBI Taxonomy" id="60890"/>
    <lineage>
        <taxon>Bacteria</taxon>
        <taxon>Pseudomonadati</taxon>
        <taxon>Pseudomonadota</taxon>
        <taxon>Alphaproteobacteria</taxon>
        <taxon>Rhodobacterales</taxon>
        <taxon>Roseobacteraceae</taxon>
        <taxon>Phaeobacter</taxon>
    </lineage>
</organism>
<evidence type="ECO:0000313" key="10">
    <source>
        <dbReference type="Proteomes" id="UP000092565"/>
    </source>
</evidence>
<protein>
    <submittedName>
        <fullName evidence="8">Methyl-accepting chemotaxis protein</fullName>
    </submittedName>
</protein>
<feature type="coiled-coil region" evidence="5">
    <location>
        <begin position="242"/>
        <end position="269"/>
    </location>
</feature>
<dbReference type="Proteomes" id="UP001218364">
    <property type="component" value="Unassembled WGS sequence"/>
</dbReference>
<evidence type="ECO:0000313" key="11">
    <source>
        <dbReference type="Proteomes" id="UP001218364"/>
    </source>
</evidence>
<dbReference type="InterPro" id="IPR051310">
    <property type="entry name" value="MCP_chemotaxis"/>
</dbReference>
<evidence type="ECO:0000313" key="9">
    <source>
        <dbReference type="EMBL" id="MDE4164819.1"/>
    </source>
</evidence>
<dbReference type="PANTHER" id="PTHR43531:SF11">
    <property type="entry name" value="METHYL-ACCEPTING CHEMOTAXIS PROTEIN 3"/>
    <property type="match status" value="1"/>
</dbReference>
<feature type="domain" description="HAMP" evidence="7">
    <location>
        <begin position="208"/>
        <end position="261"/>
    </location>
</feature>
<reference evidence="8 10" key="1">
    <citation type="submission" date="2016-04" db="EMBL/GenBank/DDBJ databases">
        <authorList>
            <person name="Evans L.H."/>
            <person name="Alamgir A."/>
            <person name="Owens N."/>
            <person name="Weber N.D."/>
            <person name="Virtaneva K."/>
            <person name="Barbian K."/>
            <person name="Babar A."/>
            <person name="Rosenke K."/>
        </authorList>
    </citation>
    <scope>NUCLEOTIDE SEQUENCE [LARGE SCALE GENOMIC DNA]</scope>
    <source>
        <strain evidence="8 10">JL2886</strain>
    </source>
</reference>
<evidence type="ECO:0000256" key="3">
    <source>
        <dbReference type="ARBA" id="ARBA00029447"/>
    </source>
</evidence>
<proteinExistence type="inferred from homology"/>
<dbReference type="EMBL" id="CP015124">
    <property type="protein sequence ID" value="ANP35244.1"/>
    <property type="molecule type" value="Genomic_DNA"/>
</dbReference>
<dbReference type="Proteomes" id="UP000092565">
    <property type="component" value="Chromosome"/>
</dbReference>
<comment type="subcellular location">
    <subcellularLocation>
        <location evidence="1">Membrane</location>
    </subcellularLocation>
</comment>
<name>A0A1B0ZMC4_9RHOB</name>
<dbReference type="InterPro" id="IPR003660">
    <property type="entry name" value="HAMP_dom"/>
</dbReference>
<dbReference type="PANTHER" id="PTHR43531">
    <property type="entry name" value="PROTEIN ICFG"/>
    <property type="match status" value="1"/>
</dbReference>
<dbReference type="FunFam" id="1.10.287.950:FF:000001">
    <property type="entry name" value="Methyl-accepting chemotaxis sensory transducer"/>
    <property type="match status" value="1"/>
</dbReference>
<dbReference type="InterPro" id="IPR004089">
    <property type="entry name" value="MCPsignal_dom"/>
</dbReference>
<evidence type="ECO:0000259" key="6">
    <source>
        <dbReference type="PROSITE" id="PS50111"/>
    </source>
</evidence>
<keyword evidence="10" id="KW-1185">Reference proteome</keyword>
<dbReference type="RefSeq" id="WP_082995961.1">
    <property type="nucleotide sequence ID" value="NZ_CP015124.1"/>
</dbReference>
<dbReference type="GO" id="GO:0006935">
    <property type="term" value="P:chemotaxis"/>
    <property type="evidence" value="ECO:0007669"/>
    <property type="project" value="UniProtKB-KW"/>
</dbReference>
<dbReference type="Gene3D" id="1.10.287.950">
    <property type="entry name" value="Methyl-accepting chemotaxis protein"/>
    <property type="match status" value="1"/>
</dbReference>
<evidence type="ECO:0000256" key="5">
    <source>
        <dbReference type="SAM" id="Coils"/>
    </source>
</evidence>
<reference evidence="9 11" key="2">
    <citation type="submission" date="2023-02" db="EMBL/GenBank/DDBJ databases">
        <title>Population genomics of bacteria associated with diatom.</title>
        <authorList>
            <person name="Xie J."/>
            <person name="Wang H."/>
        </authorList>
    </citation>
    <scope>NUCLEOTIDE SEQUENCE [LARGE SCALE GENOMIC DNA]</scope>
    <source>
        <strain evidence="9 11">PT47_8</strain>
    </source>
</reference>
<dbReference type="SMART" id="SM00283">
    <property type="entry name" value="MA"/>
    <property type="match status" value="1"/>
</dbReference>
<evidence type="ECO:0000313" key="8">
    <source>
        <dbReference type="EMBL" id="ANP35244.1"/>
    </source>
</evidence>
<sequence>MSRFSLRSQVLLFATAFIVMLLASTTVAWLTSLKLTGAISQASYVNAQVKSLDDMKEDIEQGIGDLLAYALGRGASIGDLRGNIEEVETEVAMAKARFLDIPLPIARQPEVYETIMTLPDILTTLHGQVQQLEAASLEMRQRMAFATVLPTVQKLRDTVNDMQDMLSATHDEVSTRIDDLAAFAELPQLIVGLVAVLISTGIAFAFGRQLSGPVTGAAQAVQQIMDKDYDQEIQGLTRKDEVGSIARNLQELKEILRSAEETDARNRAENDRRVALFQTMGAAMSGLTRGDLGQQIEAEDWADLGDTYVTLCEDFNALSSSLSGLVEELKQSSAAVERNAREMEQMSDQMSQRAETQAATLEQSAAALEEMSASVQSSAAQAQDADREVKEGRQHAEQGGKVMDRAREAMSAIAHSSEQISQIITAIDDIAFQTSLLALNAGVEAARAGEAGRGFAVVASEVRSLALKSAQSANEIKELVTEAAQQVSAGERLVQDTGDTLSLIASSVTRVSGMVSSIANSSSEQAQGIKEINSGVAQLDRVTQDNAAMVQESYGASRQMRAEASRLSELLLSFTGQAQEGTTVAGALDEAGEFAETAWLDEADDDELLSAA</sequence>
<dbReference type="PROSITE" id="PS50885">
    <property type="entry name" value="HAMP"/>
    <property type="match status" value="1"/>
</dbReference>
<keyword evidence="4" id="KW-0807">Transducer</keyword>
<evidence type="ECO:0000256" key="4">
    <source>
        <dbReference type="PROSITE-ProRule" id="PRU00284"/>
    </source>
</evidence>
<keyword evidence="2" id="KW-0145">Chemotaxis</keyword>
<dbReference type="PROSITE" id="PS50111">
    <property type="entry name" value="CHEMOTAXIS_TRANSDUC_2"/>
    <property type="match status" value="1"/>
</dbReference>
<evidence type="ECO:0000259" key="7">
    <source>
        <dbReference type="PROSITE" id="PS50885"/>
    </source>
</evidence>
<dbReference type="OrthoDB" id="354287at2"/>
<dbReference type="PATRIC" id="fig|60890.4.peg.298"/>
<dbReference type="Pfam" id="PF00015">
    <property type="entry name" value="MCPsignal"/>
    <property type="match status" value="1"/>
</dbReference>
<evidence type="ECO:0000256" key="2">
    <source>
        <dbReference type="ARBA" id="ARBA00022500"/>
    </source>
</evidence>
<dbReference type="SUPFAM" id="SSF58104">
    <property type="entry name" value="Methyl-accepting chemotaxis protein (MCP) signaling domain"/>
    <property type="match status" value="1"/>
</dbReference>
<feature type="domain" description="Methyl-accepting transducer" evidence="6">
    <location>
        <begin position="332"/>
        <end position="561"/>
    </location>
</feature>
<dbReference type="Pfam" id="PF00672">
    <property type="entry name" value="HAMP"/>
    <property type="match status" value="1"/>
</dbReference>
<accession>A0A1B0ZMC4</accession>
<dbReference type="EMBL" id="JARCJK010000001">
    <property type="protein sequence ID" value="MDE4164819.1"/>
    <property type="molecule type" value="Genomic_DNA"/>
</dbReference>
<feature type="coiled-coil region" evidence="5">
    <location>
        <begin position="326"/>
        <end position="371"/>
    </location>
</feature>
<keyword evidence="5" id="KW-0175">Coiled coil</keyword>
<dbReference type="CDD" id="cd11386">
    <property type="entry name" value="MCP_signal"/>
    <property type="match status" value="1"/>
</dbReference>